<dbReference type="GO" id="GO:0016887">
    <property type="term" value="F:ATP hydrolysis activity"/>
    <property type="evidence" value="ECO:0007669"/>
    <property type="project" value="InterPro"/>
</dbReference>
<dbReference type="STRING" id="84698.SAMN04488528_100448"/>
<dbReference type="GO" id="GO:0005524">
    <property type="term" value="F:ATP binding"/>
    <property type="evidence" value="ECO:0007669"/>
    <property type="project" value="UniProtKB-KW"/>
</dbReference>
<reference evidence="4 5" key="1">
    <citation type="submission" date="2016-10" db="EMBL/GenBank/DDBJ databases">
        <authorList>
            <person name="de Groot N.N."/>
        </authorList>
    </citation>
    <scope>NUCLEOTIDE SEQUENCE [LARGE SCALE GENOMIC DNA]</scope>
    <source>
        <strain evidence="4 5">DSM 12271</strain>
    </source>
</reference>
<protein>
    <submittedName>
        <fullName evidence="4">ABC-2 type transport system ATP-binding protein</fullName>
    </submittedName>
</protein>
<dbReference type="RefSeq" id="WP_090038830.1">
    <property type="nucleotide sequence ID" value="NZ_FOKI01000004.1"/>
</dbReference>
<name>A0A1I0W4P6_9CLOT</name>
<dbReference type="PANTHER" id="PTHR43582:SF2">
    <property type="entry name" value="LINEARMYCIN RESISTANCE ATP-BINDING PROTEIN LNRL"/>
    <property type="match status" value="1"/>
</dbReference>
<sequence>MKFLEVKNLCKEYGNINAVDGVDFFINKKEIFGLLGPNGAGKSTIIGMIIGLINLTKGEIIFEETNNKINGWKENIGLVPQDFALYWDLSAEENIKFFCSLYGFKGEELNRRVERALEFVGLSSVRKKISGQFSGGMKRRLNMACAIAHTPKLIIMDEPTVGIDPQSRNHILNSVKQLRNEGSTIIYTSHYMEEVDDICDRIAIMDHGKIIAEGNSEYLKSLVSDQNIYSITINNKSCDVLECLNSITGVEKVVVNDNEIKCSYLKESNVIEQIVSNLSKRNIIIENIKNETPSLETVFLSLTGKKLRD</sequence>
<evidence type="ECO:0000256" key="2">
    <source>
        <dbReference type="ARBA" id="ARBA00022840"/>
    </source>
</evidence>
<dbReference type="SUPFAM" id="SSF52540">
    <property type="entry name" value="P-loop containing nucleoside triphosphate hydrolases"/>
    <property type="match status" value="1"/>
</dbReference>
<feature type="domain" description="ABC transporter" evidence="3">
    <location>
        <begin position="4"/>
        <end position="232"/>
    </location>
</feature>
<dbReference type="PROSITE" id="PS50893">
    <property type="entry name" value="ABC_TRANSPORTER_2"/>
    <property type="match status" value="1"/>
</dbReference>
<dbReference type="AlphaFoldDB" id="A0A1I0W4P6"/>
<evidence type="ECO:0000313" key="5">
    <source>
        <dbReference type="Proteomes" id="UP000198619"/>
    </source>
</evidence>
<dbReference type="Pfam" id="PF00005">
    <property type="entry name" value="ABC_tran"/>
    <property type="match status" value="1"/>
</dbReference>
<evidence type="ECO:0000256" key="1">
    <source>
        <dbReference type="ARBA" id="ARBA00022741"/>
    </source>
</evidence>
<dbReference type="OrthoDB" id="9804819at2"/>
<keyword evidence="1" id="KW-0547">Nucleotide-binding</keyword>
<evidence type="ECO:0000313" key="4">
    <source>
        <dbReference type="EMBL" id="SFA83739.1"/>
    </source>
</evidence>
<dbReference type="EMBL" id="FOKI01000004">
    <property type="protein sequence ID" value="SFA83739.1"/>
    <property type="molecule type" value="Genomic_DNA"/>
</dbReference>
<proteinExistence type="predicted"/>
<dbReference type="InterPro" id="IPR027417">
    <property type="entry name" value="P-loop_NTPase"/>
</dbReference>
<evidence type="ECO:0000259" key="3">
    <source>
        <dbReference type="PROSITE" id="PS50893"/>
    </source>
</evidence>
<organism evidence="4 5">
    <name type="scientific">Clostridium frigidicarnis</name>
    <dbReference type="NCBI Taxonomy" id="84698"/>
    <lineage>
        <taxon>Bacteria</taxon>
        <taxon>Bacillati</taxon>
        <taxon>Bacillota</taxon>
        <taxon>Clostridia</taxon>
        <taxon>Eubacteriales</taxon>
        <taxon>Clostridiaceae</taxon>
        <taxon>Clostridium</taxon>
    </lineage>
</organism>
<accession>A0A1I0W4P6</accession>
<gene>
    <name evidence="4" type="ORF">SAMN04488528_100448</name>
</gene>
<dbReference type="SMART" id="SM00382">
    <property type="entry name" value="AAA"/>
    <property type="match status" value="1"/>
</dbReference>
<dbReference type="InterPro" id="IPR003593">
    <property type="entry name" value="AAA+_ATPase"/>
</dbReference>
<dbReference type="PROSITE" id="PS00211">
    <property type="entry name" value="ABC_TRANSPORTER_1"/>
    <property type="match status" value="1"/>
</dbReference>
<keyword evidence="2 4" id="KW-0067">ATP-binding</keyword>
<dbReference type="InterPro" id="IPR017871">
    <property type="entry name" value="ABC_transporter-like_CS"/>
</dbReference>
<dbReference type="PANTHER" id="PTHR43582">
    <property type="entry name" value="LINEARMYCIN RESISTANCE ATP-BINDING PROTEIN LNRL"/>
    <property type="match status" value="1"/>
</dbReference>
<dbReference type="Gene3D" id="3.40.50.300">
    <property type="entry name" value="P-loop containing nucleotide triphosphate hydrolases"/>
    <property type="match status" value="1"/>
</dbReference>
<dbReference type="Proteomes" id="UP000198619">
    <property type="component" value="Unassembled WGS sequence"/>
</dbReference>
<keyword evidence="5" id="KW-1185">Reference proteome</keyword>
<dbReference type="InterPro" id="IPR003439">
    <property type="entry name" value="ABC_transporter-like_ATP-bd"/>
</dbReference>